<dbReference type="eggNOG" id="COG3387">
    <property type="taxonomic scope" value="Bacteria"/>
</dbReference>
<dbReference type="Proteomes" id="UP000014073">
    <property type="component" value="Unassembled WGS sequence"/>
</dbReference>
<name>S0FE53_9BACT</name>
<proteinExistence type="predicted"/>
<dbReference type="Gene3D" id="1.50.10.10">
    <property type="match status" value="1"/>
</dbReference>
<dbReference type="AlphaFoldDB" id="S0FE53"/>
<dbReference type="InterPro" id="IPR008928">
    <property type="entry name" value="6-hairpin_glycosidase_sf"/>
</dbReference>
<dbReference type="STRING" id="547042.BACCOPRO_02559"/>
<gene>
    <name evidence="1" type="ORF">BACCOPRO_02559</name>
</gene>
<dbReference type="HOGENOM" id="CLU_1451707_0_0_10"/>
<comment type="caution">
    <text evidence="1">The sequence shown here is derived from an EMBL/GenBank/DDBJ whole genome shotgun (WGS) entry which is preliminary data.</text>
</comment>
<sequence>MKKRQSSESYKKNILEDPLMDQVHRMAYKTVSTGLNAGDGYGEVWIRDFNTFIQVAMDVMPDKNVQDCLNTFFHFQGAEGDIVDGYIDIRKADLNNVGGYKYRLSKTCPQFAAHKNTVETDHETSLIQAVYQYIRKSGNTDYLKSVVAGKTVEERMEWALRYLMEHKYNQEYGLITGATTAACLRM</sequence>
<protein>
    <submittedName>
        <fullName evidence="1">Uncharacterized protein</fullName>
    </submittedName>
</protein>
<dbReference type="SUPFAM" id="SSF48208">
    <property type="entry name" value="Six-hairpin glycosidases"/>
    <property type="match status" value="1"/>
</dbReference>
<accession>S0FE53</accession>
<reference evidence="1 2" key="1">
    <citation type="submission" date="2008-12" db="EMBL/GenBank/DDBJ databases">
        <authorList>
            <person name="Fulton L."/>
            <person name="Clifton S."/>
            <person name="Fulton B."/>
            <person name="Xu J."/>
            <person name="Minx P."/>
            <person name="Pepin K.H."/>
            <person name="Johnson M."/>
            <person name="Bhonagiri V."/>
            <person name="Nash W.E."/>
            <person name="Mardis E.R."/>
            <person name="Wilson R.K."/>
        </authorList>
    </citation>
    <scope>NUCLEOTIDE SEQUENCE [LARGE SCALE GENOMIC DNA]</scope>
    <source>
        <strain evidence="1 2">DSM 18228</strain>
    </source>
</reference>
<organism evidence="1 2">
    <name type="scientific">Phocaeicola coprophilus DSM 18228 = JCM 13818</name>
    <dbReference type="NCBI Taxonomy" id="547042"/>
    <lineage>
        <taxon>Bacteria</taxon>
        <taxon>Pseudomonadati</taxon>
        <taxon>Bacteroidota</taxon>
        <taxon>Bacteroidia</taxon>
        <taxon>Bacteroidales</taxon>
        <taxon>Bacteroidaceae</taxon>
        <taxon>Phocaeicola</taxon>
    </lineage>
</organism>
<evidence type="ECO:0000313" key="1">
    <source>
        <dbReference type="EMBL" id="EEF77051.1"/>
    </source>
</evidence>
<keyword evidence="2" id="KW-1185">Reference proteome</keyword>
<dbReference type="EMBL" id="ACBW01000162">
    <property type="protein sequence ID" value="EEF77051.1"/>
    <property type="molecule type" value="Genomic_DNA"/>
</dbReference>
<dbReference type="GO" id="GO:0005975">
    <property type="term" value="P:carbohydrate metabolic process"/>
    <property type="evidence" value="ECO:0007669"/>
    <property type="project" value="InterPro"/>
</dbReference>
<dbReference type="InterPro" id="IPR012341">
    <property type="entry name" value="6hp_glycosidase-like_sf"/>
</dbReference>
<evidence type="ECO:0000313" key="2">
    <source>
        <dbReference type="Proteomes" id="UP000014073"/>
    </source>
</evidence>